<proteinExistence type="predicted"/>
<keyword evidence="3" id="KW-1185">Reference proteome</keyword>
<comment type="caution">
    <text evidence="2">The sequence shown here is derived from an EMBL/GenBank/DDBJ whole genome shotgun (WGS) entry which is preliminary data.</text>
</comment>
<organism evidence="2 3">
    <name type="scientific">Eumeta variegata</name>
    <name type="common">Bagworm moth</name>
    <name type="synonym">Eumeta japonica</name>
    <dbReference type="NCBI Taxonomy" id="151549"/>
    <lineage>
        <taxon>Eukaryota</taxon>
        <taxon>Metazoa</taxon>
        <taxon>Ecdysozoa</taxon>
        <taxon>Arthropoda</taxon>
        <taxon>Hexapoda</taxon>
        <taxon>Insecta</taxon>
        <taxon>Pterygota</taxon>
        <taxon>Neoptera</taxon>
        <taxon>Endopterygota</taxon>
        <taxon>Lepidoptera</taxon>
        <taxon>Glossata</taxon>
        <taxon>Ditrysia</taxon>
        <taxon>Tineoidea</taxon>
        <taxon>Psychidae</taxon>
        <taxon>Oiketicinae</taxon>
        <taxon>Eumeta</taxon>
    </lineage>
</organism>
<gene>
    <name evidence="2" type="ORF">EVAR_80240_1</name>
</gene>
<feature type="region of interest" description="Disordered" evidence="1">
    <location>
        <begin position="39"/>
        <end position="76"/>
    </location>
</feature>
<evidence type="ECO:0000313" key="2">
    <source>
        <dbReference type="EMBL" id="GBP23623.1"/>
    </source>
</evidence>
<reference evidence="2 3" key="1">
    <citation type="journal article" date="2019" name="Commun. Biol.">
        <title>The bagworm genome reveals a unique fibroin gene that provides high tensile strength.</title>
        <authorList>
            <person name="Kono N."/>
            <person name="Nakamura H."/>
            <person name="Ohtoshi R."/>
            <person name="Tomita M."/>
            <person name="Numata K."/>
            <person name="Arakawa K."/>
        </authorList>
    </citation>
    <scope>NUCLEOTIDE SEQUENCE [LARGE SCALE GENOMIC DNA]</scope>
</reference>
<dbReference type="Proteomes" id="UP000299102">
    <property type="component" value="Unassembled WGS sequence"/>
</dbReference>
<dbReference type="EMBL" id="BGZK01000152">
    <property type="protein sequence ID" value="GBP23623.1"/>
    <property type="molecule type" value="Genomic_DNA"/>
</dbReference>
<protein>
    <submittedName>
        <fullName evidence="2">Uncharacterized protein</fullName>
    </submittedName>
</protein>
<accession>A0A4C1UAZ9</accession>
<evidence type="ECO:0000313" key="3">
    <source>
        <dbReference type="Proteomes" id="UP000299102"/>
    </source>
</evidence>
<sequence length="110" mass="11861">MSFLMFGKANIIKQKWPESSTSLRGPRHIVDLALSESDQSLRSPALARIPSPAIPGRSSAQPSPSSSTSSPQFKCPKTVKMPVACSSAVYRHFDKPAPKIPMSMSTCENA</sequence>
<evidence type="ECO:0000256" key="1">
    <source>
        <dbReference type="SAM" id="MobiDB-lite"/>
    </source>
</evidence>
<name>A0A4C1UAZ9_EUMVA</name>
<dbReference type="AlphaFoldDB" id="A0A4C1UAZ9"/>
<feature type="compositionally biased region" description="Low complexity" evidence="1">
    <location>
        <begin position="58"/>
        <end position="71"/>
    </location>
</feature>